<accession>W7XIR3</accession>
<name>W7XIR3_TETTS</name>
<gene>
    <name evidence="2" type="ORF">TTHERM_000029999</name>
</gene>
<sequence length="133" mass="16317">MQKQVESGQICILKTKQILILFLYQRCQQQPCLQSVSNQLQCFQSQPQQFPTFQINCQKILQLDQSKHNFYLLLLLIFLFLLLYIFLIHFILLSLQLFHFVLLYFYHYLMEVNLYFQLQCFIKKFYFSFYLII</sequence>
<dbReference type="GeneID" id="24436881"/>
<keyword evidence="1 2" id="KW-0812">Transmembrane</keyword>
<evidence type="ECO:0000313" key="2">
    <source>
        <dbReference type="EMBL" id="EWS74841.1"/>
    </source>
</evidence>
<dbReference type="InParanoid" id="W7XIR3"/>
<keyword evidence="1" id="KW-1133">Transmembrane helix</keyword>
<organism evidence="2 3">
    <name type="scientific">Tetrahymena thermophila (strain SB210)</name>
    <dbReference type="NCBI Taxonomy" id="312017"/>
    <lineage>
        <taxon>Eukaryota</taxon>
        <taxon>Sar</taxon>
        <taxon>Alveolata</taxon>
        <taxon>Ciliophora</taxon>
        <taxon>Intramacronucleata</taxon>
        <taxon>Oligohymenophorea</taxon>
        <taxon>Hymenostomatida</taxon>
        <taxon>Tetrahymenina</taxon>
        <taxon>Tetrahymenidae</taxon>
        <taxon>Tetrahymena</taxon>
    </lineage>
</organism>
<evidence type="ECO:0000313" key="3">
    <source>
        <dbReference type="Proteomes" id="UP000009168"/>
    </source>
</evidence>
<reference evidence="3" key="1">
    <citation type="journal article" date="2006" name="PLoS Biol.">
        <title>Macronuclear genome sequence of the ciliate Tetrahymena thermophila, a model eukaryote.</title>
        <authorList>
            <person name="Eisen J.A."/>
            <person name="Coyne R.S."/>
            <person name="Wu M."/>
            <person name="Wu D."/>
            <person name="Thiagarajan M."/>
            <person name="Wortman J.R."/>
            <person name="Badger J.H."/>
            <person name="Ren Q."/>
            <person name="Amedeo P."/>
            <person name="Jones K.M."/>
            <person name="Tallon L.J."/>
            <person name="Delcher A.L."/>
            <person name="Salzberg S.L."/>
            <person name="Silva J.C."/>
            <person name="Haas B.J."/>
            <person name="Majoros W.H."/>
            <person name="Farzad M."/>
            <person name="Carlton J.M."/>
            <person name="Smith R.K. Jr."/>
            <person name="Garg J."/>
            <person name="Pearlman R.E."/>
            <person name="Karrer K.M."/>
            <person name="Sun L."/>
            <person name="Manning G."/>
            <person name="Elde N.C."/>
            <person name="Turkewitz A.P."/>
            <person name="Asai D.J."/>
            <person name="Wilkes D.E."/>
            <person name="Wang Y."/>
            <person name="Cai H."/>
            <person name="Collins K."/>
            <person name="Stewart B.A."/>
            <person name="Lee S.R."/>
            <person name="Wilamowska K."/>
            <person name="Weinberg Z."/>
            <person name="Ruzzo W.L."/>
            <person name="Wloga D."/>
            <person name="Gaertig J."/>
            <person name="Frankel J."/>
            <person name="Tsao C.-C."/>
            <person name="Gorovsky M.A."/>
            <person name="Keeling P.J."/>
            <person name="Waller R.F."/>
            <person name="Patron N.J."/>
            <person name="Cherry J.M."/>
            <person name="Stover N.A."/>
            <person name="Krieger C.J."/>
            <person name="del Toro C."/>
            <person name="Ryder H.F."/>
            <person name="Williamson S.C."/>
            <person name="Barbeau R.A."/>
            <person name="Hamilton E.P."/>
            <person name="Orias E."/>
        </authorList>
    </citation>
    <scope>NUCLEOTIDE SEQUENCE [LARGE SCALE GENOMIC DNA]</scope>
    <source>
        <strain evidence="3">SB210</strain>
    </source>
</reference>
<feature type="transmembrane region" description="Helical" evidence="1">
    <location>
        <begin position="97"/>
        <end position="116"/>
    </location>
</feature>
<keyword evidence="1" id="KW-0472">Membrane</keyword>
<dbReference type="Proteomes" id="UP000009168">
    <property type="component" value="Unassembled WGS sequence"/>
</dbReference>
<dbReference type="EMBL" id="GG662720">
    <property type="protein sequence ID" value="EWS74841.1"/>
    <property type="molecule type" value="Genomic_DNA"/>
</dbReference>
<keyword evidence="3" id="KW-1185">Reference proteome</keyword>
<dbReference type="AlphaFoldDB" id="W7XIR3"/>
<evidence type="ECO:0000256" key="1">
    <source>
        <dbReference type="SAM" id="Phobius"/>
    </source>
</evidence>
<proteinExistence type="predicted"/>
<dbReference type="RefSeq" id="XP_012652554.1">
    <property type="nucleotide sequence ID" value="XM_012797100.1"/>
</dbReference>
<protein>
    <submittedName>
        <fullName evidence="2">Transmembrane protein, putative</fullName>
    </submittedName>
</protein>
<dbReference type="KEGG" id="tet:TTHERM_000029999"/>
<feature type="transmembrane region" description="Helical" evidence="1">
    <location>
        <begin position="70"/>
        <end position="91"/>
    </location>
</feature>